<evidence type="ECO:0000256" key="2">
    <source>
        <dbReference type="ARBA" id="ARBA00022525"/>
    </source>
</evidence>
<keyword evidence="9" id="KW-1185">Reference proteome</keyword>
<dbReference type="GO" id="GO:0005576">
    <property type="term" value="C:extracellular region"/>
    <property type="evidence" value="ECO:0007669"/>
    <property type="project" value="UniProtKB-SubCell"/>
</dbReference>
<dbReference type="InterPro" id="IPR006799">
    <property type="entry name" value="AMH_N"/>
</dbReference>
<keyword evidence="5" id="KW-0339">Growth factor</keyword>
<dbReference type="InterPro" id="IPR029034">
    <property type="entry name" value="Cystine-knot_cytokine"/>
</dbReference>
<dbReference type="PROSITE" id="PS51362">
    <property type="entry name" value="TGF_BETA_2"/>
    <property type="match status" value="1"/>
</dbReference>
<dbReference type="Pfam" id="PF04709">
    <property type="entry name" value="AMH_N"/>
    <property type="match status" value="1"/>
</dbReference>
<evidence type="ECO:0000313" key="9">
    <source>
        <dbReference type="Proteomes" id="UP000694523"/>
    </source>
</evidence>
<dbReference type="PANTHER" id="PTHR15009:SF4">
    <property type="entry name" value="MUELLERIAN-INHIBITING FACTOR"/>
    <property type="match status" value="1"/>
</dbReference>
<organism evidence="8 9">
    <name type="scientific">Neogobius melanostomus</name>
    <name type="common">round goby</name>
    <dbReference type="NCBI Taxonomy" id="47308"/>
    <lineage>
        <taxon>Eukaryota</taxon>
        <taxon>Metazoa</taxon>
        <taxon>Chordata</taxon>
        <taxon>Craniata</taxon>
        <taxon>Vertebrata</taxon>
        <taxon>Euteleostomi</taxon>
        <taxon>Actinopterygii</taxon>
        <taxon>Neopterygii</taxon>
        <taxon>Teleostei</taxon>
        <taxon>Neoteleostei</taxon>
        <taxon>Acanthomorphata</taxon>
        <taxon>Gobiaria</taxon>
        <taxon>Gobiiformes</taxon>
        <taxon>Gobioidei</taxon>
        <taxon>Gobiidae</taxon>
        <taxon>Benthophilinae</taxon>
        <taxon>Neogobiini</taxon>
        <taxon>Neogobius</taxon>
    </lineage>
</organism>
<dbReference type="InterPro" id="IPR001839">
    <property type="entry name" value="TGF-b_C"/>
</dbReference>
<dbReference type="Ensembl" id="ENSNMLT00000011801.1">
    <property type="protein sequence ID" value="ENSNMLP00000010434.1"/>
    <property type="gene ID" value="ENSNMLG00000007020.1"/>
</dbReference>
<dbReference type="SMART" id="SM00204">
    <property type="entry name" value="TGFB"/>
    <property type="match status" value="1"/>
</dbReference>
<dbReference type="GO" id="GO:0008083">
    <property type="term" value="F:growth factor activity"/>
    <property type="evidence" value="ECO:0007669"/>
    <property type="project" value="UniProtKB-KW"/>
</dbReference>
<keyword evidence="6" id="KW-0812">Transmembrane</keyword>
<evidence type="ECO:0000313" key="8">
    <source>
        <dbReference type="Ensembl" id="ENSNMLP00000010434.1"/>
    </source>
</evidence>
<dbReference type="Pfam" id="PF00019">
    <property type="entry name" value="TGF_beta"/>
    <property type="match status" value="1"/>
</dbReference>
<evidence type="ECO:0000256" key="6">
    <source>
        <dbReference type="SAM" id="Phobius"/>
    </source>
</evidence>
<proteinExistence type="inferred from homology"/>
<dbReference type="SUPFAM" id="SSF57501">
    <property type="entry name" value="Cystine-knot cytokines"/>
    <property type="match status" value="1"/>
</dbReference>
<keyword evidence="6" id="KW-0472">Membrane</keyword>
<dbReference type="Proteomes" id="UP000694523">
    <property type="component" value="Unplaced"/>
</dbReference>
<evidence type="ECO:0000256" key="3">
    <source>
        <dbReference type="ARBA" id="ARBA00022729"/>
    </source>
</evidence>
<keyword evidence="4" id="KW-0221">Differentiation</keyword>
<dbReference type="GO" id="GO:0030154">
    <property type="term" value="P:cell differentiation"/>
    <property type="evidence" value="ECO:0007669"/>
    <property type="project" value="UniProtKB-KW"/>
</dbReference>
<evidence type="ECO:0000256" key="5">
    <source>
        <dbReference type="RuleBase" id="RU000354"/>
    </source>
</evidence>
<dbReference type="Gene3D" id="2.10.90.10">
    <property type="entry name" value="Cystine-knot cytokines"/>
    <property type="match status" value="1"/>
</dbReference>
<keyword evidence="2" id="KW-0964">Secreted</keyword>
<comment type="similarity">
    <text evidence="5">Belongs to the TGF-beta family.</text>
</comment>
<feature type="transmembrane region" description="Helical" evidence="6">
    <location>
        <begin position="359"/>
        <end position="379"/>
    </location>
</feature>
<dbReference type="GO" id="GO:0008406">
    <property type="term" value="P:gonad development"/>
    <property type="evidence" value="ECO:0007669"/>
    <property type="project" value="InterPro"/>
</dbReference>
<evidence type="ECO:0000256" key="4">
    <source>
        <dbReference type="ARBA" id="ARBA00022782"/>
    </source>
</evidence>
<reference evidence="8" key="1">
    <citation type="submission" date="2025-08" db="UniProtKB">
        <authorList>
            <consortium name="Ensembl"/>
        </authorList>
    </citation>
    <scope>IDENTIFICATION</scope>
</reference>
<dbReference type="InterPro" id="IPR021203">
    <property type="entry name" value="Muellerian-inhibiting_factor"/>
</dbReference>
<reference evidence="8" key="2">
    <citation type="submission" date="2025-09" db="UniProtKB">
        <authorList>
            <consortium name="Ensembl"/>
        </authorList>
    </citation>
    <scope>IDENTIFICATION</scope>
</reference>
<sequence>MMLCPLARHFTQLYTIIPCLYIYIYIYLLAKEETRDAIKNLSSNAALLIHPHNAPCFVDDILATLRESLEENGQLRHNSLAQFGVCTDNSLMFMQLATQASNNGFGALYPTEVLVKMEEDKKVLTLTFDSPESPQMMLKPVLILSIESMIKTSGISFTSPLLNPNIQIPCTSEETQYILLTGTEGHFSQIWKIIMSQTTSPDTEQGVDGGSPVSILALLFFSTQRGTDTRFVFAFVVLSHKYDLSHNSFLCELKHFLVQSSPQDHDAPVVNLESLQSMPSQPIGLSSSESLLAALINSSAPTILSFTQRSMLHAHREELALTPALLAELRQRLEQTLADVLELIKENGRARMRLQRLNSAYLFLLHTIGTLQYRAFLLFKVLQTASHALNTPRSQRSTRDHSSRAPRNVCGLTSLSVSLQQYVIAPTMATINNCQGSCTFPMIQGTNHVVLLNSHIASGNTNTRAPCCVPVAYDPLEVVKVEEKETSLEIEPNMVATKCECR</sequence>
<feature type="domain" description="TGF-beta family profile" evidence="7">
    <location>
        <begin position="393"/>
        <end position="502"/>
    </location>
</feature>
<name>A0A8C6SU93_9GOBI</name>
<protein>
    <submittedName>
        <fullName evidence="8">Anti-Mullerian hormone</fullName>
    </submittedName>
</protein>
<keyword evidence="6" id="KW-1133">Transmembrane helix</keyword>
<feature type="transmembrane region" description="Helical" evidence="6">
    <location>
        <begin position="12"/>
        <end position="30"/>
    </location>
</feature>
<evidence type="ECO:0000259" key="7">
    <source>
        <dbReference type="PROSITE" id="PS51362"/>
    </source>
</evidence>
<dbReference type="PANTHER" id="PTHR15009">
    <property type="entry name" value="MUELLERIAN-INHIBITING FACTOR"/>
    <property type="match status" value="1"/>
</dbReference>
<comment type="subcellular location">
    <subcellularLocation>
        <location evidence="1">Secreted</location>
    </subcellularLocation>
</comment>
<accession>A0A8C6SU93</accession>
<evidence type="ECO:0000256" key="1">
    <source>
        <dbReference type="ARBA" id="ARBA00004613"/>
    </source>
</evidence>
<dbReference type="AlphaFoldDB" id="A0A8C6SU93"/>
<keyword evidence="3" id="KW-0732">Signal</keyword>